<accession>A0ABP8H168</accession>
<dbReference type="CDD" id="cd04701">
    <property type="entry name" value="Asparaginase_2"/>
    <property type="match status" value="1"/>
</dbReference>
<dbReference type="InterPro" id="IPR029055">
    <property type="entry name" value="Ntn_hydrolases_N"/>
</dbReference>
<dbReference type="PANTHER" id="PTHR10188:SF6">
    <property type="entry name" value="N(4)-(BETA-N-ACETYLGLUCOSAMINYL)-L-ASPARAGINASE"/>
    <property type="match status" value="1"/>
</dbReference>
<dbReference type="Pfam" id="PF01112">
    <property type="entry name" value="Asparaginase_2"/>
    <property type="match status" value="1"/>
</dbReference>
<reference evidence="2" key="1">
    <citation type="journal article" date="2019" name="Int. J. Syst. Evol. Microbiol.">
        <title>The Global Catalogue of Microorganisms (GCM) 10K type strain sequencing project: providing services to taxonomists for standard genome sequencing and annotation.</title>
        <authorList>
            <consortium name="The Broad Institute Genomics Platform"/>
            <consortium name="The Broad Institute Genome Sequencing Center for Infectious Disease"/>
            <person name="Wu L."/>
            <person name="Ma J."/>
        </authorList>
    </citation>
    <scope>NUCLEOTIDE SEQUENCE [LARGE SCALE GENOMIC DNA]</scope>
    <source>
        <strain evidence="2">JCM 17919</strain>
    </source>
</reference>
<organism evidence="1 2">
    <name type="scientific">Flaviaesturariibacter amylovorans</name>
    <dbReference type="NCBI Taxonomy" id="1084520"/>
    <lineage>
        <taxon>Bacteria</taxon>
        <taxon>Pseudomonadati</taxon>
        <taxon>Bacteroidota</taxon>
        <taxon>Chitinophagia</taxon>
        <taxon>Chitinophagales</taxon>
        <taxon>Chitinophagaceae</taxon>
        <taxon>Flaviaestuariibacter</taxon>
    </lineage>
</organism>
<name>A0ABP8H168_9BACT</name>
<keyword evidence="2" id="KW-1185">Reference proteome</keyword>
<protein>
    <submittedName>
        <fullName evidence="1">Isoaspartyl peptidase/L-asparaginase</fullName>
    </submittedName>
</protein>
<comment type="caution">
    <text evidence="1">The sequence shown here is derived from an EMBL/GenBank/DDBJ whole genome shotgun (WGS) entry which is preliminary data.</text>
</comment>
<dbReference type="Gene3D" id="3.60.20.30">
    <property type="entry name" value="(Glycosyl)asparaginase"/>
    <property type="match status" value="1"/>
</dbReference>
<dbReference type="RefSeq" id="WP_345256133.1">
    <property type="nucleotide sequence ID" value="NZ_BAABGY010000007.1"/>
</dbReference>
<proteinExistence type="predicted"/>
<dbReference type="EMBL" id="BAABGY010000007">
    <property type="protein sequence ID" value="GAA4332720.1"/>
    <property type="molecule type" value="Genomic_DNA"/>
</dbReference>
<dbReference type="InterPro" id="IPR000246">
    <property type="entry name" value="Peptidase_T2"/>
</dbReference>
<evidence type="ECO:0000313" key="2">
    <source>
        <dbReference type="Proteomes" id="UP001501725"/>
    </source>
</evidence>
<sequence>MKKFALAVHGGAGPDSDFIKKNQEGYKKGLEDALNAGYKILEQGGSALDAVEAAVNSLEDNPLFNAGRGAAINDKGETQTCASIADGKKLQMGAVAIVKNVRNPVSLARQVMEQTKHIYLGSFGAIDFATEVKAPLEPDAYFITDHQVDAYLEARAQSKNGTKKALDAALPQVERRKHGTVGAVALDKNGNLAAATSTGGTEFEKAGRIGDSSMAGIGSYADNQFCAVSTTGDGESLIRHITSFHIAALMEYKELSLQEACDFLIDIKCKNEKGDMGILSIDPNAEVVFKFNSERMHRGCKSSDGRMMVAIY</sequence>
<gene>
    <name evidence="1" type="ORF">GCM10023184_25510</name>
</gene>
<dbReference type="Proteomes" id="UP001501725">
    <property type="component" value="Unassembled WGS sequence"/>
</dbReference>
<dbReference type="PANTHER" id="PTHR10188">
    <property type="entry name" value="L-ASPARAGINASE"/>
    <property type="match status" value="1"/>
</dbReference>
<evidence type="ECO:0000313" key="1">
    <source>
        <dbReference type="EMBL" id="GAA4332720.1"/>
    </source>
</evidence>
<dbReference type="SUPFAM" id="SSF56235">
    <property type="entry name" value="N-terminal nucleophile aminohydrolases (Ntn hydrolases)"/>
    <property type="match status" value="1"/>
</dbReference>